<dbReference type="AlphaFoldDB" id="A0A3A1PIB5"/>
<dbReference type="OrthoDB" id="9757546at2"/>
<protein>
    <submittedName>
        <fullName evidence="5">Cytochrome c</fullName>
    </submittedName>
</protein>
<dbReference type="InterPro" id="IPR036909">
    <property type="entry name" value="Cyt_c-like_dom_sf"/>
</dbReference>
<feature type="non-terminal residue" evidence="5">
    <location>
        <position position="1"/>
    </location>
</feature>
<dbReference type="Pfam" id="PF13442">
    <property type="entry name" value="Cytochrome_CBB3"/>
    <property type="match status" value="1"/>
</dbReference>
<dbReference type="Proteomes" id="UP000265366">
    <property type="component" value="Unassembled WGS sequence"/>
</dbReference>
<evidence type="ECO:0000313" key="5">
    <source>
        <dbReference type="EMBL" id="RIV92884.1"/>
    </source>
</evidence>
<name>A0A3A1PIB5_9SPHN</name>
<dbReference type="Gene3D" id="1.10.760.10">
    <property type="entry name" value="Cytochrome c-like domain"/>
    <property type="match status" value="1"/>
</dbReference>
<proteinExistence type="predicted"/>
<sequence>RPAALELRGDLPAPVLRLFVRRGVGAMPPFRKSELTDAQIDELAAYLAATAAAN</sequence>
<dbReference type="SUPFAM" id="SSF46626">
    <property type="entry name" value="Cytochrome c"/>
    <property type="match status" value="1"/>
</dbReference>
<organism evidence="5 6">
    <name type="scientific">Aurantiacibacter xanthus</name>
    <dbReference type="NCBI Taxonomy" id="1784712"/>
    <lineage>
        <taxon>Bacteria</taxon>
        <taxon>Pseudomonadati</taxon>
        <taxon>Pseudomonadota</taxon>
        <taxon>Alphaproteobacteria</taxon>
        <taxon>Sphingomonadales</taxon>
        <taxon>Erythrobacteraceae</taxon>
        <taxon>Aurantiacibacter</taxon>
    </lineage>
</organism>
<evidence type="ECO:0000256" key="2">
    <source>
        <dbReference type="ARBA" id="ARBA00022723"/>
    </source>
</evidence>
<keyword evidence="6" id="KW-1185">Reference proteome</keyword>
<feature type="domain" description="Cytochrome c" evidence="4">
    <location>
        <begin position="10"/>
        <end position="47"/>
    </location>
</feature>
<gene>
    <name evidence="5" type="ORF">D2V17_01070</name>
</gene>
<evidence type="ECO:0000259" key="4">
    <source>
        <dbReference type="Pfam" id="PF13442"/>
    </source>
</evidence>
<reference evidence="5 6" key="1">
    <citation type="submission" date="2018-08" db="EMBL/GenBank/DDBJ databases">
        <title>Erythrobacter zhengii sp.nov., a bacterium isolated from deep-sea sediment.</title>
        <authorList>
            <person name="Fang C."/>
            <person name="Wu Y.-H."/>
            <person name="Sun C."/>
            <person name="Wang H."/>
            <person name="Cheng H."/>
            <person name="Meng F.-X."/>
            <person name="Wang C.-S."/>
            <person name="Xu X.-W."/>
        </authorList>
    </citation>
    <scope>NUCLEOTIDE SEQUENCE [LARGE SCALE GENOMIC DNA]</scope>
    <source>
        <strain evidence="5 6">CCTCC AB 2015396</strain>
    </source>
</reference>
<evidence type="ECO:0000256" key="1">
    <source>
        <dbReference type="ARBA" id="ARBA00022617"/>
    </source>
</evidence>
<accession>A0A3A1PIB5</accession>
<keyword evidence="1" id="KW-0349">Heme</keyword>
<evidence type="ECO:0000256" key="3">
    <source>
        <dbReference type="ARBA" id="ARBA00023004"/>
    </source>
</evidence>
<keyword evidence="3" id="KW-0408">Iron</keyword>
<evidence type="ECO:0000313" key="6">
    <source>
        <dbReference type="Proteomes" id="UP000265366"/>
    </source>
</evidence>
<dbReference type="InterPro" id="IPR009056">
    <property type="entry name" value="Cyt_c-like_dom"/>
</dbReference>
<dbReference type="GO" id="GO:0046872">
    <property type="term" value="F:metal ion binding"/>
    <property type="evidence" value="ECO:0007669"/>
    <property type="project" value="UniProtKB-KW"/>
</dbReference>
<keyword evidence="2" id="KW-0479">Metal-binding</keyword>
<dbReference type="GO" id="GO:0020037">
    <property type="term" value="F:heme binding"/>
    <property type="evidence" value="ECO:0007669"/>
    <property type="project" value="InterPro"/>
</dbReference>
<comment type="caution">
    <text evidence="5">The sequence shown here is derived from an EMBL/GenBank/DDBJ whole genome shotgun (WGS) entry which is preliminary data.</text>
</comment>
<dbReference type="GO" id="GO:0009055">
    <property type="term" value="F:electron transfer activity"/>
    <property type="evidence" value="ECO:0007669"/>
    <property type="project" value="InterPro"/>
</dbReference>
<dbReference type="EMBL" id="QXFM01000006">
    <property type="protein sequence ID" value="RIV92884.1"/>
    <property type="molecule type" value="Genomic_DNA"/>
</dbReference>